<name>A0A150HMD7_9GAMM</name>
<proteinExistence type="predicted"/>
<sequence>MLIYIIVGSVREGRTAIKVANWVQQATTELALKDIQTEIVDLKKWDLPLFAGSHPPATGIYDQPKQQQWADKIAQAQAFIFISPEYNHGYSPALKNALDYVGKEWQGKPAAFIGYGSTNGSRSISQIRQVTSSLGIVDPNAVIEIRDIFKRNKDENFEANEFEVKGLAALVAKLQKYHIA</sequence>
<feature type="domain" description="NADPH-dependent FMN reductase-like" evidence="3">
    <location>
        <begin position="1"/>
        <end position="141"/>
    </location>
</feature>
<dbReference type="SUPFAM" id="SSF52218">
    <property type="entry name" value="Flavoproteins"/>
    <property type="match status" value="1"/>
</dbReference>
<dbReference type="InterPro" id="IPR029039">
    <property type="entry name" value="Flavoprotein-like_sf"/>
</dbReference>
<keyword evidence="2" id="KW-0288">FMN</keyword>
<organism evidence="4 5">
    <name type="scientific">Acinetobacter venetianus</name>
    <dbReference type="NCBI Taxonomy" id="52133"/>
    <lineage>
        <taxon>Bacteria</taxon>
        <taxon>Pseudomonadati</taxon>
        <taxon>Pseudomonadota</taxon>
        <taxon>Gammaproteobacteria</taxon>
        <taxon>Moraxellales</taxon>
        <taxon>Moraxellaceae</taxon>
        <taxon>Acinetobacter</taxon>
    </lineage>
</organism>
<dbReference type="InterPro" id="IPR005025">
    <property type="entry name" value="FMN_Rdtase-like_dom"/>
</dbReference>
<dbReference type="AlphaFoldDB" id="A0A150HMD7"/>
<dbReference type="PANTHER" id="PTHR30543">
    <property type="entry name" value="CHROMATE REDUCTASE"/>
    <property type="match status" value="1"/>
</dbReference>
<dbReference type="Gene3D" id="3.40.50.360">
    <property type="match status" value="1"/>
</dbReference>
<dbReference type="Proteomes" id="UP000075680">
    <property type="component" value="Unassembled WGS sequence"/>
</dbReference>
<dbReference type="EMBL" id="JRUE01000198">
    <property type="protein sequence ID" value="KXZ66947.1"/>
    <property type="molecule type" value="Genomic_DNA"/>
</dbReference>
<dbReference type="RefSeq" id="WP_061519155.1">
    <property type="nucleotide sequence ID" value="NZ_JRUE01000198.1"/>
</dbReference>
<protein>
    <submittedName>
        <fullName evidence="4">FMN-dependent NADPH-azoreductase</fullName>
        <ecNumber evidence="4">1.7.-.-</ecNumber>
    </submittedName>
</protein>
<dbReference type="Pfam" id="PF03358">
    <property type="entry name" value="FMN_red"/>
    <property type="match status" value="1"/>
</dbReference>
<dbReference type="GO" id="GO:0010181">
    <property type="term" value="F:FMN binding"/>
    <property type="evidence" value="ECO:0007669"/>
    <property type="project" value="TreeGrafter"/>
</dbReference>
<accession>A0A150HMD7</accession>
<dbReference type="GO" id="GO:0005829">
    <property type="term" value="C:cytosol"/>
    <property type="evidence" value="ECO:0007669"/>
    <property type="project" value="TreeGrafter"/>
</dbReference>
<evidence type="ECO:0000256" key="1">
    <source>
        <dbReference type="ARBA" id="ARBA00001917"/>
    </source>
</evidence>
<evidence type="ECO:0000259" key="3">
    <source>
        <dbReference type="Pfam" id="PF03358"/>
    </source>
</evidence>
<dbReference type="EC" id="1.7.-.-" evidence="4"/>
<dbReference type="PANTHER" id="PTHR30543:SF21">
    <property type="entry name" value="NAD(P)H-DEPENDENT FMN REDUCTASE LOT6"/>
    <property type="match status" value="1"/>
</dbReference>
<gene>
    <name evidence="4" type="primary">azr_2</name>
    <name evidence="4" type="ORF">AVENLUH5627_02369</name>
</gene>
<keyword evidence="2" id="KW-0285">Flavoprotein</keyword>
<dbReference type="InterPro" id="IPR050712">
    <property type="entry name" value="NAD(P)H-dep_reductase"/>
</dbReference>
<keyword evidence="4" id="KW-0560">Oxidoreductase</keyword>
<comment type="caution">
    <text evidence="4">The sequence shown here is derived from an EMBL/GenBank/DDBJ whole genome shotgun (WGS) entry which is preliminary data.</text>
</comment>
<evidence type="ECO:0000313" key="4">
    <source>
        <dbReference type="EMBL" id="KXZ66947.1"/>
    </source>
</evidence>
<dbReference type="GO" id="GO:0016491">
    <property type="term" value="F:oxidoreductase activity"/>
    <property type="evidence" value="ECO:0007669"/>
    <property type="project" value="UniProtKB-KW"/>
</dbReference>
<reference evidence="4 5" key="1">
    <citation type="journal article" date="2016" name="Sci. Rep.">
        <title>Genomic and phenotypic characterization of the species Acinetobacter venetianus.</title>
        <authorList>
            <person name="Fondi M."/>
            <person name="Maida I."/>
            <person name="Perrin E."/>
            <person name="Orlandini V."/>
            <person name="La Torre L."/>
            <person name="Bosi E."/>
            <person name="Negroni A."/>
            <person name="Zanaroli G."/>
            <person name="Fava F."/>
            <person name="Decorosi F."/>
            <person name="Giovannetti L."/>
            <person name="Viti C."/>
            <person name="Vaneechoutte M."/>
            <person name="Dijkshoorn L."/>
            <person name="Fani R."/>
        </authorList>
    </citation>
    <scope>NUCLEOTIDE SEQUENCE [LARGE SCALE GENOMIC DNA]</scope>
    <source>
        <strain evidence="4 5">LUH5627</strain>
    </source>
</reference>
<comment type="cofactor">
    <cofactor evidence="1">
        <name>FMN</name>
        <dbReference type="ChEBI" id="CHEBI:58210"/>
    </cofactor>
</comment>
<evidence type="ECO:0000256" key="2">
    <source>
        <dbReference type="ARBA" id="ARBA00022643"/>
    </source>
</evidence>
<dbReference type="PATRIC" id="fig|52133.18.peg.2437"/>
<evidence type="ECO:0000313" key="5">
    <source>
        <dbReference type="Proteomes" id="UP000075680"/>
    </source>
</evidence>